<dbReference type="InterPro" id="IPR000362">
    <property type="entry name" value="Fumarate_lyase_fam"/>
</dbReference>
<dbReference type="Gene3D" id="1.10.275.10">
    <property type="entry name" value="Fumarase/aspartase (N-terminal domain)"/>
    <property type="match status" value="1"/>
</dbReference>
<accession>J9H809</accession>
<evidence type="ECO:0000313" key="4">
    <source>
        <dbReference type="EMBL" id="EJX10470.1"/>
    </source>
</evidence>
<dbReference type="PANTHER" id="PTHR42696:SF2">
    <property type="entry name" value="ASPARTATE AMMONIA-LYASE"/>
    <property type="match status" value="1"/>
</dbReference>
<dbReference type="PRINTS" id="PR00145">
    <property type="entry name" value="ARGSUCLYASE"/>
</dbReference>
<feature type="domain" description="Fumarase C C-terminal" evidence="3">
    <location>
        <begin position="406"/>
        <end position="459"/>
    </location>
</feature>
<evidence type="ECO:0000259" key="2">
    <source>
        <dbReference type="Pfam" id="PF00206"/>
    </source>
</evidence>
<gene>
    <name evidence="4" type="ORF">EVA_01176</name>
</gene>
<comment type="caution">
    <text evidence="4">The sequence shown here is derived from an EMBL/GenBank/DDBJ whole genome shotgun (WGS) entry which is preliminary data.</text>
</comment>
<dbReference type="InterPro" id="IPR024083">
    <property type="entry name" value="Fumarase/histidase_N"/>
</dbReference>
<organism evidence="4">
    <name type="scientific">gut metagenome</name>
    <dbReference type="NCBI Taxonomy" id="749906"/>
    <lineage>
        <taxon>unclassified sequences</taxon>
        <taxon>metagenomes</taxon>
        <taxon>organismal metagenomes</taxon>
    </lineage>
</organism>
<dbReference type="InterPro" id="IPR022761">
    <property type="entry name" value="Fumarate_lyase_N"/>
</dbReference>
<reference evidence="4" key="1">
    <citation type="journal article" date="2012" name="PLoS ONE">
        <title>Gene sets for utilization of primary and secondary nutrition supplies in the distal gut of endangered iberian lynx.</title>
        <authorList>
            <person name="Alcaide M."/>
            <person name="Messina E."/>
            <person name="Richter M."/>
            <person name="Bargiela R."/>
            <person name="Peplies J."/>
            <person name="Huws S.A."/>
            <person name="Newbold C.J."/>
            <person name="Golyshin P.N."/>
            <person name="Simon M.A."/>
            <person name="Lopez G."/>
            <person name="Yakimov M.M."/>
            <person name="Ferrer M."/>
        </authorList>
    </citation>
    <scope>NUCLEOTIDE SEQUENCE</scope>
</reference>
<dbReference type="GO" id="GO:0005829">
    <property type="term" value="C:cytosol"/>
    <property type="evidence" value="ECO:0007669"/>
    <property type="project" value="TreeGrafter"/>
</dbReference>
<protein>
    <submittedName>
        <fullName evidence="4">Aspartate ammonia-lyase</fullName>
    </submittedName>
</protein>
<dbReference type="FunFam" id="1.20.200.10:FF:000001">
    <property type="entry name" value="Fumarate hydratase, mitochondrial"/>
    <property type="match status" value="1"/>
</dbReference>
<dbReference type="InterPro" id="IPR008948">
    <property type="entry name" value="L-Aspartase-like"/>
</dbReference>
<dbReference type="SUPFAM" id="SSF48557">
    <property type="entry name" value="L-aspartase-like"/>
    <property type="match status" value="1"/>
</dbReference>
<feature type="domain" description="Fumarate lyase N-terminal" evidence="2">
    <location>
        <begin position="10"/>
        <end position="340"/>
    </location>
</feature>
<dbReference type="NCBIfam" id="NF008909">
    <property type="entry name" value="PRK12273.1"/>
    <property type="match status" value="1"/>
</dbReference>
<dbReference type="InterPro" id="IPR020557">
    <property type="entry name" value="Fumarate_lyase_CS"/>
</dbReference>
<dbReference type="EMBL" id="AMCI01000176">
    <property type="protein sequence ID" value="EJX10470.1"/>
    <property type="molecule type" value="Genomic_DNA"/>
</dbReference>
<evidence type="ECO:0000256" key="1">
    <source>
        <dbReference type="ARBA" id="ARBA00023239"/>
    </source>
</evidence>
<keyword evidence="1 4" id="KW-0456">Lyase</keyword>
<evidence type="ECO:0000259" key="3">
    <source>
        <dbReference type="Pfam" id="PF10415"/>
    </source>
</evidence>
<dbReference type="PANTHER" id="PTHR42696">
    <property type="entry name" value="ASPARTATE AMMONIA-LYASE"/>
    <property type="match status" value="1"/>
</dbReference>
<dbReference type="Gene3D" id="1.10.40.30">
    <property type="entry name" value="Fumarase/aspartase (C-terminal domain)"/>
    <property type="match status" value="1"/>
</dbReference>
<dbReference type="GO" id="GO:0006099">
    <property type="term" value="P:tricarboxylic acid cycle"/>
    <property type="evidence" value="ECO:0007669"/>
    <property type="project" value="InterPro"/>
</dbReference>
<dbReference type="Pfam" id="PF00206">
    <property type="entry name" value="Lyase_1"/>
    <property type="match status" value="1"/>
</dbReference>
<sequence>MSHIESDFLGELEIPDGVYYGVQTMRGKQNFTITEEAMQKEPFFPIAFGYVKKAAAMANKELGTVPADVADALIWAAEQLIAGKYNDQFVTDWLQGGAGTSVNMNVNEVLCGLACEHLGLPVGDKKVSPNDHANFGQSTNDTYPTAFHLSLLLRSNVLLKAVEELVASFYKKAEETKDVLKMGRTHLQDAVPMSFGQEFHGWGFTIADEITTIKEAQKHLLTINLGATAIGTTVTCHPEYPALASKYLAELTGFDFKNSEDLIAATSDCGSYVALSSAIKSLAVKLTKVCNDLRLLASGPRTGLSELILPQLQPGSSIMPGKVNPVIPEVTNQASFLAIGLDTTVMLAASAGQLELNVMEPVISYALYLQMKVMTNACNALRTKCIDGIVVNAEHCKDLVMGSLGIVTLLKPHFGYKPCANVAREGFLTGKSLHQLVVEEKQMLTQEQWDETFTYENLINPKFVK</sequence>
<dbReference type="InterPro" id="IPR018951">
    <property type="entry name" value="Fumarase_C_C"/>
</dbReference>
<proteinExistence type="predicted"/>
<name>J9H809_9ZZZZ</name>
<dbReference type="PRINTS" id="PR00149">
    <property type="entry name" value="FUMRATELYASE"/>
</dbReference>
<dbReference type="AlphaFoldDB" id="J9H809"/>
<dbReference type="Gene3D" id="1.20.200.10">
    <property type="entry name" value="Fumarase/aspartase (Central domain)"/>
    <property type="match status" value="1"/>
</dbReference>
<dbReference type="GO" id="GO:0006531">
    <property type="term" value="P:aspartate metabolic process"/>
    <property type="evidence" value="ECO:0007669"/>
    <property type="project" value="TreeGrafter"/>
</dbReference>
<dbReference type="Pfam" id="PF10415">
    <property type="entry name" value="FumaraseC_C"/>
    <property type="match status" value="1"/>
</dbReference>
<dbReference type="InterPro" id="IPR051546">
    <property type="entry name" value="Aspartate_Ammonia-Lyase"/>
</dbReference>
<dbReference type="GO" id="GO:0008797">
    <property type="term" value="F:aspartate ammonia-lyase activity"/>
    <property type="evidence" value="ECO:0007669"/>
    <property type="project" value="TreeGrafter"/>
</dbReference>
<dbReference type="PROSITE" id="PS00163">
    <property type="entry name" value="FUMARATE_LYASES"/>
    <property type="match status" value="1"/>
</dbReference>
<dbReference type="CDD" id="cd01357">
    <property type="entry name" value="Aspartase"/>
    <property type="match status" value="1"/>
</dbReference>